<keyword evidence="3" id="KW-1185">Reference proteome</keyword>
<evidence type="ECO:0000313" key="2">
    <source>
        <dbReference type="EMBL" id="KAF1837990.1"/>
    </source>
</evidence>
<sequence length="344" mass="37961">MATANVIGVVSIGITLLTWGISQAQQDRNSARTSFIIANDNAGGPDGGDLSNAGGDLPDIRHWDETIEFLGANYDPGFCDEGRTDCTVDVGTGEAVTYTLFTGNNNAICIAWTGQAWAGLGNGRRYAFHPGNWAQHCDGTPYDESWSSGNWYYAGQQVPGIDNAAEVYCAWVDADGDLDTTGFSVHWPEFNDQNAPQRDDAYYCGTEYGFRFYEENDPGFIVSQGRRRRRSTLAERKPNNATLSQQFVSDTRLIKSHFPEHTASALCDRTRKAAGQSFVSYQEKKFCYMPTKTLYDFCDDIEDGACWDDEKNAVIAKSTGSSFVANDLSVPDLTHIKKVIEWGT</sequence>
<name>A0A6A5KPC0_9PLEO</name>
<gene>
    <name evidence="2" type="ORF">BDW02DRAFT_576716</name>
</gene>
<accession>A0A6A5KPC0</accession>
<dbReference type="AlphaFoldDB" id="A0A6A5KPC0"/>
<dbReference type="EMBL" id="ML975256">
    <property type="protein sequence ID" value="KAF1837990.1"/>
    <property type="molecule type" value="Genomic_DNA"/>
</dbReference>
<evidence type="ECO:0000256" key="1">
    <source>
        <dbReference type="SAM" id="SignalP"/>
    </source>
</evidence>
<proteinExistence type="predicted"/>
<reference evidence="2" key="1">
    <citation type="submission" date="2020-01" db="EMBL/GenBank/DDBJ databases">
        <authorList>
            <consortium name="DOE Joint Genome Institute"/>
            <person name="Haridas S."/>
            <person name="Albert R."/>
            <person name="Binder M."/>
            <person name="Bloem J."/>
            <person name="Labutti K."/>
            <person name="Salamov A."/>
            <person name="Andreopoulos B."/>
            <person name="Baker S.E."/>
            <person name="Barry K."/>
            <person name="Bills G."/>
            <person name="Bluhm B.H."/>
            <person name="Cannon C."/>
            <person name="Castanera R."/>
            <person name="Culley D.E."/>
            <person name="Daum C."/>
            <person name="Ezra D."/>
            <person name="Gonzalez J.B."/>
            <person name="Henrissat B."/>
            <person name="Kuo A."/>
            <person name="Liang C."/>
            <person name="Lipzen A."/>
            <person name="Lutzoni F."/>
            <person name="Magnuson J."/>
            <person name="Mondo S."/>
            <person name="Nolan M."/>
            <person name="Ohm R."/>
            <person name="Pangilinan J."/>
            <person name="Park H.-J."/>
            <person name="Ramirez L."/>
            <person name="Alfaro M."/>
            <person name="Sun H."/>
            <person name="Tritt A."/>
            <person name="Yoshinaga Y."/>
            <person name="Zwiers L.-H."/>
            <person name="Turgeon B.G."/>
            <person name="Goodwin S.B."/>
            <person name="Spatafora J.W."/>
            <person name="Crous P.W."/>
            <person name="Grigoriev I.V."/>
        </authorList>
    </citation>
    <scope>NUCLEOTIDE SEQUENCE</scope>
    <source>
        <strain evidence="2">P77</strain>
    </source>
</reference>
<evidence type="ECO:0000313" key="3">
    <source>
        <dbReference type="Proteomes" id="UP000800040"/>
    </source>
</evidence>
<dbReference type="OrthoDB" id="3791393at2759"/>
<protein>
    <submittedName>
        <fullName evidence="2">Uncharacterized protein</fullName>
    </submittedName>
</protein>
<dbReference type="Proteomes" id="UP000800040">
    <property type="component" value="Unassembled WGS sequence"/>
</dbReference>
<keyword evidence="1" id="KW-0732">Signal</keyword>
<feature type="signal peptide" evidence="1">
    <location>
        <begin position="1"/>
        <end position="24"/>
    </location>
</feature>
<organism evidence="2 3">
    <name type="scientific">Decorospora gaudefroyi</name>
    <dbReference type="NCBI Taxonomy" id="184978"/>
    <lineage>
        <taxon>Eukaryota</taxon>
        <taxon>Fungi</taxon>
        <taxon>Dikarya</taxon>
        <taxon>Ascomycota</taxon>
        <taxon>Pezizomycotina</taxon>
        <taxon>Dothideomycetes</taxon>
        <taxon>Pleosporomycetidae</taxon>
        <taxon>Pleosporales</taxon>
        <taxon>Pleosporineae</taxon>
        <taxon>Pleosporaceae</taxon>
        <taxon>Decorospora</taxon>
    </lineage>
</organism>
<feature type="chain" id="PRO_5025391358" evidence="1">
    <location>
        <begin position="25"/>
        <end position="344"/>
    </location>
</feature>